<proteinExistence type="predicted"/>
<evidence type="ECO:0000256" key="1">
    <source>
        <dbReference type="SAM" id="Phobius"/>
    </source>
</evidence>
<organism evidence="3 4">
    <name type="scientific">Acacia crassicarpa</name>
    <name type="common">northern wattle</name>
    <dbReference type="NCBI Taxonomy" id="499986"/>
    <lineage>
        <taxon>Eukaryota</taxon>
        <taxon>Viridiplantae</taxon>
        <taxon>Streptophyta</taxon>
        <taxon>Embryophyta</taxon>
        <taxon>Tracheophyta</taxon>
        <taxon>Spermatophyta</taxon>
        <taxon>Magnoliopsida</taxon>
        <taxon>eudicotyledons</taxon>
        <taxon>Gunneridae</taxon>
        <taxon>Pentapetalae</taxon>
        <taxon>rosids</taxon>
        <taxon>fabids</taxon>
        <taxon>Fabales</taxon>
        <taxon>Fabaceae</taxon>
        <taxon>Caesalpinioideae</taxon>
        <taxon>mimosoid clade</taxon>
        <taxon>Acacieae</taxon>
        <taxon>Acacia</taxon>
    </lineage>
</organism>
<keyword evidence="4" id="KW-1185">Reference proteome</keyword>
<dbReference type="Pfam" id="PF13962">
    <property type="entry name" value="PGG"/>
    <property type="match status" value="1"/>
</dbReference>
<accession>A0AAE1N2H3</accession>
<evidence type="ECO:0000259" key="2">
    <source>
        <dbReference type="Pfam" id="PF13962"/>
    </source>
</evidence>
<feature type="transmembrane region" description="Helical" evidence="1">
    <location>
        <begin position="139"/>
        <end position="160"/>
    </location>
</feature>
<keyword evidence="1" id="KW-1133">Transmembrane helix</keyword>
<evidence type="ECO:0000313" key="3">
    <source>
        <dbReference type="EMBL" id="KAK4281206.1"/>
    </source>
</evidence>
<feature type="transmembrane region" description="Helical" evidence="1">
    <location>
        <begin position="172"/>
        <end position="192"/>
    </location>
</feature>
<dbReference type="InterPro" id="IPR026961">
    <property type="entry name" value="PGG_dom"/>
</dbReference>
<keyword evidence="1" id="KW-0812">Transmembrane</keyword>
<comment type="caution">
    <text evidence="3">The sequence shown here is derived from an EMBL/GenBank/DDBJ whole genome shotgun (WGS) entry which is preliminary data.</text>
</comment>
<evidence type="ECO:0000313" key="4">
    <source>
        <dbReference type="Proteomes" id="UP001293593"/>
    </source>
</evidence>
<dbReference type="PANTHER" id="PTHR24177">
    <property type="entry name" value="CASKIN"/>
    <property type="match status" value="1"/>
</dbReference>
<protein>
    <recommendedName>
        <fullName evidence="2">PGG domain-containing protein</fullName>
    </recommendedName>
</protein>
<dbReference type="EMBL" id="JAWXYG010000002">
    <property type="protein sequence ID" value="KAK4281206.1"/>
    <property type="molecule type" value="Genomic_DNA"/>
</dbReference>
<feature type="transmembrane region" description="Helical" evidence="1">
    <location>
        <begin position="95"/>
        <end position="118"/>
    </location>
</feature>
<reference evidence="3" key="1">
    <citation type="submission" date="2023-10" db="EMBL/GenBank/DDBJ databases">
        <title>Chromosome-level genome of the transformable northern wattle, Acacia crassicarpa.</title>
        <authorList>
            <person name="Massaro I."/>
            <person name="Sinha N.R."/>
            <person name="Poethig S."/>
            <person name="Leichty A.R."/>
        </authorList>
    </citation>
    <scope>NUCLEOTIDE SEQUENCE</scope>
    <source>
        <strain evidence="3">Acra3RX</strain>
        <tissue evidence="3">Leaf</tissue>
    </source>
</reference>
<dbReference type="GO" id="GO:0016020">
    <property type="term" value="C:membrane"/>
    <property type="evidence" value="ECO:0007669"/>
    <property type="project" value="TreeGrafter"/>
</dbReference>
<gene>
    <name evidence="3" type="ORF">QN277_012728</name>
</gene>
<keyword evidence="1" id="KW-0472">Membrane</keyword>
<feature type="domain" description="PGG" evidence="2">
    <location>
        <begin position="47"/>
        <end position="159"/>
    </location>
</feature>
<sequence>MQWEIKWFMYIKDITPRYVLFLPNNDGKSPLDLFREHHQNLVKEGTDWLNHTSESCSVVAALIAGVAFTTSTTIPGGTQEGSGKPYLQRHPAFNMFALTSLLALCCSITSLTMFLAILSSRQQPRDFRKDLPLKLLLGLSSLFISISSILVSFSAAFFFVLKDSLEEVVFPLYAAAILPLTFYAVAQFPLYADLVRAIFKKDPQASNRESEKLII</sequence>
<dbReference type="Proteomes" id="UP001293593">
    <property type="component" value="Unassembled WGS sequence"/>
</dbReference>
<name>A0AAE1N2H3_9FABA</name>
<dbReference type="PANTHER" id="PTHR24177:SF103">
    <property type="entry name" value="PGG DOMAIN-CONTAINING PROTEIN"/>
    <property type="match status" value="1"/>
</dbReference>
<dbReference type="AlphaFoldDB" id="A0AAE1N2H3"/>